<dbReference type="RefSeq" id="WP_115693291.1">
    <property type="nucleotide sequence ID" value="NZ_CP031417.1"/>
</dbReference>
<dbReference type="Gene3D" id="1.10.10.10">
    <property type="entry name" value="Winged helix-like DNA-binding domain superfamily/Winged helix DNA-binding domain"/>
    <property type="match status" value="1"/>
</dbReference>
<dbReference type="InterPro" id="IPR011991">
    <property type="entry name" value="ArsR-like_HTH"/>
</dbReference>
<dbReference type="SUPFAM" id="SSF46785">
    <property type="entry name" value="Winged helix' DNA-binding domain"/>
    <property type="match status" value="1"/>
</dbReference>
<accession>A0A346A165</accession>
<dbReference type="InterPro" id="IPR036388">
    <property type="entry name" value="WH-like_DNA-bd_sf"/>
</dbReference>
<feature type="domain" description="HTH arsR-type" evidence="4">
    <location>
        <begin position="13"/>
        <end position="109"/>
    </location>
</feature>
<dbReference type="PANTHER" id="PTHR33154:SF28">
    <property type="entry name" value="HTH-TYPE TRANSCRIPTIONAL REGULATOR YGAV-RELATED"/>
    <property type="match status" value="1"/>
</dbReference>
<dbReference type="OrthoDB" id="194599at2"/>
<dbReference type="InterPro" id="IPR051081">
    <property type="entry name" value="HTH_MetalResp_TranReg"/>
</dbReference>
<dbReference type="GO" id="GO:0003677">
    <property type="term" value="F:DNA binding"/>
    <property type="evidence" value="ECO:0007669"/>
    <property type="project" value="UniProtKB-KW"/>
</dbReference>
<dbReference type="AlphaFoldDB" id="A0A346A165"/>
<evidence type="ECO:0000256" key="1">
    <source>
        <dbReference type="ARBA" id="ARBA00023015"/>
    </source>
</evidence>
<name>A0A346A165_9HYPH</name>
<gene>
    <name evidence="5" type="ORF">DW352_21755</name>
</gene>
<dbReference type="Pfam" id="PF01022">
    <property type="entry name" value="HTH_5"/>
    <property type="match status" value="1"/>
</dbReference>
<dbReference type="NCBIfam" id="NF033788">
    <property type="entry name" value="HTH_metalloreg"/>
    <property type="match status" value="1"/>
</dbReference>
<keyword evidence="6" id="KW-1185">Reference proteome</keyword>
<evidence type="ECO:0000313" key="5">
    <source>
        <dbReference type="EMBL" id="AXK82912.1"/>
    </source>
</evidence>
<dbReference type="SMART" id="SM00418">
    <property type="entry name" value="HTH_ARSR"/>
    <property type="match status" value="1"/>
</dbReference>
<evidence type="ECO:0000313" key="6">
    <source>
        <dbReference type="Proteomes" id="UP000254889"/>
    </source>
</evidence>
<organism evidence="5 6">
    <name type="scientific">Pseudolabrys taiwanensis</name>
    <dbReference type="NCBI Taxonomy" id="331696"/>
    <lineage>
        <taxon>Bacteria</taxon>
        <taxon>Pseudomonadati</taxon>
        <taxon>Pseudomonadota</taxon>
        <taxon>Alphaproteobacteria</taxon>
        <taxon>Hyphomicrobiales</taxon>
        <taxon>Xanthobacteraceae</taxon>
        <taxon>Pseudolabrys</taxon>
    </lineage>
</organism>
<dbReference type="PROSITE" id="PS50987">
    <property type="entry name" value="HTH_ARSR_2"/>
    <property type="match status" value="1"/>
</dbReference>
<dbReference type="KEGG" id="ptaw:DW352_21755"/>
<keyword evidence="3" id="KW-0804">Transcription</keyword>
<dbReference type="CDD" id="cd00090">
    <property type="entry name" value="HTH_ARSR"/>
    <property type="match status" value="1"/>
</dbReference>
<evidence type="ECO:0000256" key="2">
    <source>
        <dbReference type="ARBA" id="ARBA00023125"/>
    </source>
</evidence>
<dbReference type="EMBL" id="CP031417">
    <property type="protein sequence ID" value="AXK82912.1"/>
    <property type="molecule type" value="Genomic_DNA"/>
</dbReference>
<keyword evidence="2" id="KW-0238">DNA-binding</keyword>
<reference evidence="5 6" key="1">
    <citation type="submission" date="2018-07" db="EMBL/GenBank/DDBJ databases">
        <authorList>
            <person name="Quirk P.G."/>
            <person name="Krulwich T.A."/>
        </authorList>
    </citation>
    <scope>NUCLEOTIDE SEQUENCE [LARGE SCALE GENOMIC DNA]</scope>
    <source>
        <strain evidence="5 6">CC-BB4</strain>
    </source>
</reference>
<proteinExistence type="predicted"/>
<evidence type="ECO:0000256" key="3">
    <source>
        <dbReference type="ARBA" id="ARBA00023163"/>
    </source>
</evidence>
<dbReference type="Proteomes" id="UP000254889">
    <property type="component" value="Chromosome"/>
</dbReference>
<dbReference type="InterPro" id="IPR001845">
    <property type="entry name" value="HTH_ArsR_DNA-bd_dom"/>
</dbReference>
<sequence length="130" mass="14537">MADSKKKRRNPRLCRSVGEASDLLKALANPNRLSIICLLLEGESSVSEIESELGIRQPTLSQQLGELREAGMVATRRDAKHVYYRVADDRAGRIVKTLREVFSHLEDWCDQLPARRKSDGAGPADLMLYG</sequence>
<dbReference type="PRINTS" id="PR00778">
    <property type="entry name" value="HTHARSR"/>
</dbReference>
<dbReference type="PANTHER" id="PTHR33154">
    <property type="entry name" value="TRANSCRIPTIONAL REGULATOR, ARSR FAMILY"/>
    <property type="match status" value="1"/>
</dbReference>
<evidence type="ECO:0000259" key="4">
    <source>
        <dbReference type="PROSITE" id="PS50987"/>
    </source>
</evidence>
<keyword evidence="1" id="KW-0805">Transcription regulation</keyword>
<dbReference type="InterPro" id="IPR036390">
    <property type="entry name" value="WH_DNA-bd_sf"/>
</dbReference>
<dbReference type="GO" id="GO:0003700">
    <property type="term" value="F:DNA-binding transcription factor activity"/>
    <property type="evidence" value="ECO:0007669"/>
    <property type="project" value="InterPro"/>
</dbReference>
<protein>
    <submittedName>
        <fullName evidence="5">ArsR family transcriptional regulator</fullName>
    </submittedName>
</protein>